<reference evidence="2" key="2">
    <citation type="journal article" date="2021" name="PeerJ">
        <title>Extensive microbial diversity within the chicken gut microbiome revealed by metagenomics and culture.</title>
        <authorList>
            <person name="Gilroy R."/>
            <person name="Ravi A."/>
            <person name="Getino M."/>
            <person name="Pursley I."/>
            <person name="Horton D.L."/>
            <person name="Alikhan N.F."/>
            <person name="Baker D."/>
            <person name="Gharbi K."/>
            <person name="Hall N."/>
            <person name="Watson M."/>
            <person name="Adriaenssens E.M."/>
            <person name="Foster-Nyarko E."/>
            <person name="Jarju S."/>
            <person name="Secka A."/>
            <person name="Antonio M."/>
            <person name="Oren A."/>
            <person name="Chaudhuri R.R."/>
            <person name="La Ragione R."/>
            <person name="Hildebrand F."/>
            <person name="Pallen M.J."/>
        </authorList>
    </citation>
    <scope>NUCLEOTIDE SEQUENCE</scope>
    <source>
        <strain evidence="2">CHK152-2994</strain>
    </source>
</reference>
<feature type="transmembrane region" description="Helical" evidence="1">
    <location>
        <begin position="52"/>
        <end position="71"/>
    </location>
</feature>
<keyword evidence="1" id="KW-1133">Transmembrane helix</keyword>
<dbReference type="AlphaFoldDB" id="A0A9D1FWC0"/>
<name>A0A9D1FWC0_9BACT</name>
<organism evidence="2 3">
    <name type="scientific">Candidatus Scatenecus faecavium</name>
    <dbReference type="NCBI Taxonomy" id="2840915"/>
    <lineage>
        <taxon>Bacteria</taxon>
        <taxon>Candidatus Scatenecus</taxon>
    </lineage>
</organism>
<comment type="caution">
    <text evidence="2">The sequence shown here is derived from an EMBL/GenBank/DDBJ whole genome shotgun (WGS) entry which is preliminary data.</text>
</comment>
<sequence>MPIQPLISTVLANSQTKKPKFNSVSITGYSALGFGMASVIAATNKKLKSHKYLGYIAGALAFLHTGIIEGMRFNRRKGEK</sequence>
<reference evidence="2" key="1">
    <citation type="submission" date="2020-10" db="EMBL/GenBank/DDBJ databases">
        <authorList>
            <person name="Gilroy R."/>
        </authorList>
    </citation>
    <scope>NUCLEOTIDE SEQUENCE</scope>
    <source>
        <strain evidence="2">CHK152-2994</strain>
    </source>
</reference>
<gene>
    <name evidence="2" type="ORF">IAD41_06110</name>
</gene>
<accession>A0A9D1FWC0</accession>
<dbReference type="EMBL" id="DVJO01000132">
    <property type="protein sequence ID" value="HIS83160.1"/>
    <property type="molecule type" value="Genomic_DNA"/>
</dbReference>
<feature type="transmembrane region" description="Helical" evidence="1">
    <location>
        <begin position="21"/>
        <end position="40"/>
    </location>
</feature>
<evidence type="ECO:0000313" key="2">
    <source>
        <dbReference type="EMBL" id="HIS83160.1"/>
    </source>
</evidence>
<evidence type="ECO:0000313" key="3">
    <source>
        <dbReference type="Proteomes" id="UP000824139"/>
    </source>
</evidence>
<dbReference type="Proteomes" id="UP000824139">
    <property type="component" value="Unassembled WGS sequence"/>
</dbReference>
<evidence type="ECO:0000256" key="1">
    <source>
        <dbReference type="SAM" id="Phobius"/>
    </source>
</evidence>
<keyword evidence="1" id="KW-0812">Transmembrane</keyword>
<protein>
    <submittedName>
        <fullName evidence="2">Uncharacterized protein</fullName>
    </submittedName>
</protein>
<proteinExistence type="predicted"/>
<keyword evidence="1" id="KW-0472">Membrane</keyword>